<dbReference type="STRING" id="180498.A0A067JRD1"/>
<feature type="region of interest" description="Disordered" evidence="1">
    <location>
        <begin position="496"/>
        <end position="516"/>
    </location>
</feature>
<dbReference type="Proteomes" id="UP000027138">
    <property type="component" value="Unassembled WGS sequence"/>
</dbReference>
<evidence type="ECO:0000256" key="1">
    <source>
        <dbReference type="SAM" id="MobiDB-lite"/>
    </source>
</evidence>
<dbReference type="AlphaFoldDB" id="A0A067JRD1"/>
<dbReference type="EMBL" id="KK914993">
    <property type="protein sequence ID" value="KDP25373.1"/>
    <property type="molecule type" value="Genomic_DNA"/>
</dbReference>
<dbReference type="KEGG" id="jcu:105645742"/>
<evidence type="ECO:0000313" key="3">
    <source>
        <dbReference type="Proteomes" id="UP000027138"/>
    </source>
</evidence>
<feature type="region of interest" description="Disordered" evidence="1">
    <location>
        <begin position="373"/>
        <end position="401"/>
    </location>
</feature>
<reference evidence="2 3" key="1">
    <citation type="journal article" date="2014" name="PLoS ONE">
        <title>Global Analysis of Gene Expression Profiles in Physic Nut (Jatropha curcas L.) Seedlings Exposed to Salt Stress.</title>
        <authorList>
            <person name="Zhang L."/>
            <person name="Zhang C."/>
            <person name="Wu P."/>
            <person name="Chen Y."/>
            <person name="Li M."/>
            <person name="Jiang H."/>
            <person name="Wu G."/>
        </authorList>
    </citation>
    <scope>NUCLEOTIDE SEQUENCE [LARGE SCALE GENOMIC DNA]</scope>
    <source>
        <strain evidence="3">cv. GZQX0401</strain>
        <tissue evidence="2">Young leaves</tissue>
    </source>
</reference>
<feature type="region of interest" description="Disordered" evidence="1">
    <location>
        <begin position="150"/>
        <end position="195"/>
    </location>
</feature>
<evidence type="ECO:0000313" key="2">
    <source>
        <dbReference type="EMBL" id="KDP25373.1"/>
    </source>
</evidence>
<keyword evidence="3" id="KW-1185">Reference proteome</keyword>
<dbReference type="PANTHER" id="PTHR36723:SF1">
    <property type="entry name" value="F22C12.19"/>
    <property type="match status" value="1"/>
</dbReference>
<proteinExistence type="predicted"/>
<feature type="compositionally biased region" description="Polar residues" evidence="1">
    <location>
        <begin position="496"/>
        <end position="508"/>
    </location>
</feature>
<accession>A0A067JRD1</accession>
<dbReference type="OrthoDB" id="755659at2759"/>
<feature type="region of interest" description="Disordered" evidence="1">
    <location>
        <begin position="544"/>
        <end position="602"/>
    </location>
</feature>
<protein>
    <submittedName>
        <fullName evidence="2">Uncharacterized protein</fullName>
    </submittedName>
</protein>
<name>A0A067JRD1_JATCU</name>
<sequence>MDAVKLNYPVDVAAPRLLESDGGFGRDRVTVMEVEVEAETCESNRELCNSLLSEKGATSSANFAESTPTVKVPDPELCRQTIHVSSFPSDDVSKQHNCRGVNGPPWIPRPEEVQFTKKAGQVSRGGSGCSKRPRTILLEDANCPVAFDETKNPSNKLGSQPTKCDSPDKTQLAKQKNHFSGKRGDRRNSKTSTKSRYDSFSVKASLASLNSAASGNNFFGLYGLKTDVHDITKLVDNLSLNELLQGTYKCPSLGKEKEKIATNTMEDILHSVRKACSILQLSRSAQFQNFAEVDSFSNEKSPTCQVTSIPVVNGDNCDSSTTNLSFSNKIQDSCSQFETPTNLLDVSFNQPKDTLERLALPPPKDLETLLMDAAKPTVSSRNAPDPRPGKQVSRRPSLPSFPWSNTFNGHCRNNSDAVKLLASRSTCQGRWVKIGKSFNSLGTASNSFVNLESFAYDGTLVPVSGPKLDFLETSNIASSTSATHCEWGSSLAAASMTSHTPQGSTSIKESAGDLKNQERVDRCPRLLAAAQTLYDIATYTSRLNQDGTKWPKKPSQKAMRARKSKSIEKPEEVLASTSTGGSDHTARNGADPALISKRPRLSTIENKKDLVHINGVRKGPVNWSTPKSSRSSPNKAAKELTAYVVKQSCMMPPPAKVMNRNSNGQQKVRKLMRMDWNRESDRQD</sequence>
<gene>
    <name evidence="2" type="ORF">JCGZ_20529</name>
</gene>
<feature type="compositionally biased region" description="Basic residues" evidence="1">
    <location>
        <begin position="550"/>
        <end position="564"/>
    </location>
</feature>
<feature type="compositionally biased region" description="Polar residues" evidence="1">
    <location>
        <begin position="152"/>
        <end position="163"/>
    </location>
</feature>
<organism evidence="2 3">
    <name type="scientific">Jatropha curcas</name>
    <name type="common">Barbados nut</name>
    <dbReference type="NCBI Taxonomy" id="180498"/>
    <lineage>
        <taxon>Eukaryota</taxon>
        <taxon>Viridiplantae</taxon>
        <taxon>Streptophyta</taxon>
        <taxon>Embryophyta</taxon>
        <taxon>Tracheophyta</taxon>
        <taxon>Spermatophyta</taxon>
        <taxon>Magnoliopsida</taxon>
        <taxon>eudicotyledons</taxon>
        <taxon>Gunneridae</taxon>
        <taxon>Pentapetalae</taxon>
        <taxon>rosids</taxon>
        <taxon>fabids</taxon>
        <taxon>Malpighiales</taxon>
        <taxon>Euphorbiaceae</taxon>
        <taxon>Crotonoideae</taxon>
        <taxon>Jatropheae</taxon>
        <taxon>Jatropha</taxon>
    </lineage>
</organism>
<dbReference type="PANTHER" id="PTHR36723">
    <property type="entry name" value="F22C12.19"/>
    <property type="match status" value="1"/>
</dbReference>